<dbReference type="AlphaFoldDB" id="A0AAU8PKF6"/>
<organism evidence="1 2">
    <name type="scientific">Edwardsiella piscicida</name>
    <dbReference type="NCBI Taxonomy" id="1263550"/>
    <lineage>
        <taxon>Bacteria</taxon>
        <taxon>Pseudomonadati</taxon>
        <taxon>Pseudomonadota</taxon>
        <taxon>Gammaproteobacteria</taxon>
        <taxon>Enterobacterales</taxon>
        <taxon>Hafniaceae</taxon>
        <taxon>Edwardsiella</taxon>
    </lineage>
</organism>
<reference evidence="1 2" key="1">
    <citation type="journal article" date="2009" name="PLoS ONE">
        <title>Genome sequence of the versatile fish pathogen Edwardsiella tarda provides insights into its adaptation to broad host ranges and intracellular niches.</title>
        <authorList>
            <person name="Wang Q."/>
            <person name="Yang M."/>
            <person name="Xiao J."/>
            <person name="Wu H."/>
            <person name="Wang X."/>
            <person name="Lv Y."/>
            <person name="Xu L."/>
            <person name="Zheng H."/>
            <person name="Wang S."/>
            <person name="Zhao G."/>
            <person name="Liu Q."/>
            <person name="Zhang Y."/>
        </authorList>
    </citation>
    <scope>NUCLEOTIDE SEQUENCE [LARGE SCALE GENOMIC DNA]</scope>
    <source>
        <strain evidence="2">EIB202 / CCTCC M208068</strain>
    </source>
</reference>
<proteinExistence type="predicted"/>
<accession>A0AAU8PKF6</accession>
<dbReference type="Proteomes" id="UP000002634">
    <property type="component" value="Chromosome"/>
</dbReference>
<name>A0AAU8PKF6_EDWPI</name>
<evidence type="ECO:0000313" key="2">
    <source>
        <dbReference type="Proteomes" id="UP000002634"/>
    </source>
</evidence>
<sequence>MVREKIILLILLYFCSAGRVHWSGAVLTAPQRRYAGVAQ</sequence>
<dbReference type="KEGG" id="etr:ETAE_2305"/>
<evidence type="ECO:0000313" key="1">
    <source>
        <dbReference type="EMBL" id="ACY85140.1"/>
    </source>
</evidence>
<dbReference type="EMBL" id="CP001135">
    <property type="protein sequence ID" value="ACY85140.1"/>
    <property type="molecule type" value="Genomic_DNA"/>
</dbReference>
<protein>
    <submittedName>
        <fullName evidence="1">Uncharacterized protein</fullName>
    </submittedName>
</protein>
<keyword evidence="2" id="KW-1185">Reference proteome</keyword>
<gene>
    <name evidence="1" type="ordered locus">ETAE_2305</name>
</gene>